<name>A0A090LIY9_STRRB</name>
<keyword evidence="4" id="KW-1185">Reference proteome</keyword>
<gene>
    <name evidence="3 5 6" type="ORF">SRAE_2000441300</name>
</gene>
<dbReference type="Pfam" id="PF04155">
    <property type="entry name" value="Ground-like"/>
    <property type="match status" value="1"/>
</dbReference>
<proteinExistence type="predicted"/>
<dbReference type="EMBL" id="LN609529">
    <property type="protein sequence ID" value="CEF69767.1"/>
    <property type="molecule type" value="Genomic_DNA"/>
</dbReference>
<dbReference type="OrthoDB" id="5812274at2759"/>
<protein>
    <submittedName>
        <fullName evidence="3 5">Ground-like domain-containing protein</fullName>
    </submittedName>
</protein>
<sequence>MFGIIIIGLFLNQFLFIYPYGDCGPFFNRYNPMFLPMGGNFLPCNNIKPQIIPQPSVNNMIPNYTPCTNCNPLPQEYQENYPQPQITPPFLHPPPLSLKPITIMSQEENQQNPLLYRTIYQNLYPQQLPSTNRFLSNCKECFDKLTVLKYLQNRNIPEGDPINEQNNILKKPTKIITEYENSGENKNPFIQSLKQGLIEQETYDGNLYNNDKKDKEKIECNVFPNTTYYSPPPATSSYPTNECCVDCEEECQYNITNTDNFNNNKISKKIRRLLASQSLNTDVKCTNKQLRNILSRYIGSDAKSSVKIIQKVGDETLLEAHNVICSEGKFYYITRSSSFCQLTIGNVHCYIFRVIP</sequence>
<dbReference type="CTD" id="36382138"/>
<evidence type="ECO:0000313" key="5">
    <source>
        <dbReference type="WBParaSite" id="SRAE_2000441300.1"/>
    </source>
</evidence>
<dbReference type="WormBase" id="SRAE_2000441300">
    <property type="protein sequence ID" value="SRP02929"/>
    <property type="gene ID" value="WBGene00264645"/>
</dbReference>
<dbReference type="InterPro" id="IPR007284">
    <property type="entry name" value="Ground-like_dom"/>
</dbReference>
<evidence type="ECO:0000313" key="3">
    <source>
        <dbReference type="EMBL" id="CEF69767.1"/>
    </source>
</evidence>
<evidence type="ECO:0000259" key="2">
    <source>
        <dbReference type="Pfam" id="PF04155"/>
    </source>
</evidence>
<dbReference type="AlphaFoldDB" id="A0A090LIY9"/>
<organism evidence="3">
    <name type="scientific">Strongyloides ratti</name>
    <name type="common">Parasitic roundworm</name>
    <dbReference type="NCBI Taxonomy" id="34506"/>
    <lineage>
        <taxon>Eukaryota</taxon>
        <taxon>Metazoa</taxon>
        <taxon>Ecdysozoa</taxon>
        <taxon>Nematoda</taxon>
        <taxon>Chromadorea</taxon>
        <taxon>Rhabditida</taxon>
        <taxon>Tylenchina</taxon>
        <taxon>Panagrolaimomorpha</taxon>
        <taxon>Strongyloidoidea</taxon>
        <taxon>Strongyloididae</taxon>
        <taxon>Strongyloides</taxon>
    </lineage>
</organism>
<evidence type="ECO:0000256" key="1">
    <source>
        <dbReference type="SAM" id="SignalP"/>
    </source>
</evidence>
<dbReference type="GeneID" id="36382138"/>
<evidence type="ECO:0000313" key="4">
    <source>
        <dbReference type="Proteomes" id="UP000035682"/>
    </source>
</evidence>
<feature type="signal peptide" evidence="1">
    <location>
        <begin position="1"/>
        <end position="23"/>
    </location>
</feature>
<reference evidence="5" key="3">
    <citation type="submission" date="2020-12" db="UniProtKB">
        <authorList>
            <consortium name="WormBaseParasite"/>
        </authorList>
    </citation>
    <scope>IDENTIFICATION</scope>
</reference>
<dbReference type="RefSeq" id="XP_024508966.1">
    <property type="nucleotide sequence ID" value="XM_024643281.1"/>
</dbReference>
<evidence type="ECO:0000313" key="6">
    <source>
        <dbReference type="WormBase" id="SRAE_2000441300"/>
    </source>
</evidence>
<reference evidence="3" key="1">
    <citation type="submission" date="2014-09" db="EMBL/GenBank/DDBJ databases">
        <authorList>
            <person name="Aslett A.Martin."/>
        </authorList>
    </citation>
    <scope>NUCLEOTIDE SEQUENCE</scope>
    <source>
        <strain evidence="3">ED321 Heterogonic</strain>
    </source>
</reference>
<feature type="chain" id="PRO_5015030873" evidence="1">
    <location>
        <begin position="24"/>
        <end position="356"/>
    </location>
</feature>
<dbReference type="Proteomes" id="UP000035682">
    <property type="component" value="Unplaced"/>
</dbReference>
<reference evidence="4" key="2">
    <citation type="submission" date="2014-09" db="EMBL/GenBank/DDBJ databases">
        <authorList>
            <person name="Martin A.A."/>
        </authorList>
    </citation>
    <scope>NUCLEOTIDE SEQUENCE</scope>
    <source>
        <strain evidence="4">ED321</strain>
    </source>
</reference>
<keyword evidence="1" id="KW-0732">Signal</keyword>
<dbReference type="WBParaSite" id="SRAE_2000441300.1">
    <property type="protein sequence ID" value="SRAE_2000441300.1"/>
    <property type="gene ID" value="WBGene00264645"/>
</dbReference>
<feature type="domain" description="Ground-like" evidence="2">
    <location>
        <begin position="282"/>
        <end position="352"/>
    </location>
</feature>
<accession>A0A090LIY9</accession>